<name>A0A9D1KBX5_9BACT</name>
<evidence type="ECO:0000313" key="4">
    <source>
        <dbReference type="Proteomes" id="UP000886722"/>
    </source>
</evidence>
<dbReference type="GO" id="GO:0080120">
    <property type="term" value="P:CAAX-box protein maturation"/>
    <property type="evidence" value="ECO:0007669"/>
    <property type="project" value="UniProtKB-ARBA"/>
</dbReference>
<feature type="transmembrane region" description="Helical" evidence="1">
    <location>
        <begin position="147"/>
        <end position="164"/>
    </location>
</feature>
<dbReference type="GO" id="GO:0008237">
    <property type="term" value="F:metallopeptidase activity"/>
    <property type="evidence" value="ECO:0007669"/>
    <property type="project" value="UniProtKB-KW"/>
</dbReference>
<keyword evidence="1" id="KW-1133">Transmembrane helix</keyword>
<reference evidence="3" key="2">
    <citation type="journal article" date="2021" name="PeerJ">
        <title>Extensive microbial diversity within the chicken gut microbiome revealed by metagenomics and culture.</title>
        <authorList>
            <person name="Gilroy R."/>
            <person name="Ravi A."/>
            <person name="Getino M."/>
            <person name="Pursley I."/>
            <person name="Horton D.L."/>
            <person name="Alikhan N.F."/>
            <person name="Baker D."/>
            <person name="Gharbi K."/>
            <person name="Hall N."/>
            <person name="Watson M."/>
            <person name="Adriaenssens E.M."/>
            <person name="Foster-Nyarko E."/>
            <person name="Jarju S."/>
            <person name="Secka A."/>
            <person name="Antonio M."/>
            <person name="Oren A."/>
            <person name="Chaudhuri R.R."/>
            <person name="La Ragione R."/>
            <person name="Hildebrand F."/>
            <person name="Pallen M.J."/>
        </authorList>
    </citation>
    <scope>NUCLEOTIDE SEQUENCE</scope>
    <source>
        <strain evidence="3">21143</strain>
    </source>
</reference>
<feature type="transmembrane region" description="Helical" evidence="1">
    <location>
        <begin position="86"/>
        <end position="108"/>
    </location>
</feature>
<dbReference type="InterPro" id="IPR052710">
    <property type="entry name" value="CAAX_protease"/>
</dbReference>
<keyword evidence="3" id="KW-0378">Hydrolase</keyword>
<feature type="domain" description="CAAX prenyl protease 2/Lysostaphin resistance protein A-like" evidence="2">
    <location>
        <begin position="150"/>
        <end position="237"/>
    </location>
</feature>
<keyword evidence="1" id="KW-0472">Membrane</keyword>
<keyword evidence="3" id="KW-0645">Protease</keyword>
<evidence type="ECO:0000259" key="2">
    <source>
        <dbReference type="Pfam" id="PF02517"/>
    </source>
</evidence>
<dbReference type="EMBL" id="DVKT01000013">
    <property type="protein sequence ID" value="HIT38803.1"/>
    <property type="molecule type" value="Genomic_DNA"/>
</dbReference>
<evidence type="ECO:0000256" key="1">
    <source>
        <dbReference type="SAM" id="Phobius"/>
    </source>
</evidence>
<gene>
    <name evidence="3" type="ORF">IAD06_02000</name>
</gene>
<feature type="transmembrane region" description="Helical" evidence="1">
    <location>
        <begin position="184"/>
        <end position="203"/>
    </location>
</feature>
<feature type="transmembrane region" description="Helical" evidence="1">
    <location>
        <begin position="265"/>
        <end position="282"/>
    </location>
</feature>
<dbReference type="InterPro" id="IPR003675">
    <property type="entry name" value="Rce1/LyrA-like_dom"/>
</dbReference>
<dbReference type="Proteomes" id="UP000886722">
    <property type="component" value="Unassembled WGS sequence"/>
</dbReference>
<feature type="transmembrane region" description="Helical" evidence="1">
    <location>
        <begin position="17"/>
        <end position="45"/>
    </location>
</feature>
<sequence length="300" mass="33642">MHILYNHFAQSSFTVKFLIFIGIELLCLCFVSLLTVFLSFIFSGISLTRVALTAQDIILFILPALCAAYLFGGNPVKYLQADRSPGIGAVIGIVLCMLFSIPMMNLIIEWNESIILPEALSNIENWLKAQEASAQEMTRHMLQMSNIGDLTIMILIVGVLTGIGEEFVFRGIVQRLFLEKFRNRHIAVWTTAIIFSAIHFQFYGFVPRMLLGAFFGYLLIWSGNIWLPVTAHALNNSLSVIGAYIWGTDNNDSLFDAVGTSSGDAGWIVVSTSITVIMIWILQRRLKRQKDSESLHLPNR</sequence>
<organism evidence="3 4">
    <name type="scientific">Candidatus Caccoplasma intestinavium</name>
    <dbReference type="NCBI Taxonomy" id="2840716"/>
    <lineage>
        <taxon>Bacteria</taxon>
        <taxon>Pseudomonadati</taxon>
        <taxon>Bacteroidota</taxon>
        <taxon>Bacteroidia</taxon>
        <taxon>Bacteroidales</taxon>
        <taxon>Bacteroidaceae</taxon>
        <taxon>Bacteroidaceae incertae sedis</taxon>
        <taxon>Candidatus Caccoplasma</taxon>
    </lineage>
</organism>
<keyword evidence="3" id="KW-0482">Metalloprotease</keyword>
<comment type="caution">
    <text evidence="3">The sequence shown here is derived from an EMBL/GenBank/DDBJ whole genome shotgun (WGS) entry which is preliminary data.</text>
</comment>
<dbReference type="Pfam" id="PF02517">
    <property type="entry name" value="Rce1-like"/>
    <property type="match status" value="1"/>
</dbReference>
<evidence type="ECO:0000313" key="3">
    <source>
        <dbReference type="EMBL" id="HIT38803.1"/>
    </source>
</evidence>
<proteinExistence type="predicted"/>
<dbReference type="GO" id="GO:0004175">
    <property type="term" value="F:endopeptidase activity"/>
    <property type="evidence" value="ECO:0007669"/>
    <property type="project" value="UniProtKB-ARBA"/>
</dbReference>
<reference evidence="3" key="1">
    <citation type="submission" date="2020-10" db="EMBL/GenBank/DDBJ databases">
        <authorList>
            <person name="Gilroy R."/>
        </authorList>
    </citation>
    <scope>NUCLEOTIDE SEQUENCE</scope>
    <source>
        <strain evidence="3">21143</strain>
    </source>
</reference>
<dbReference type="AlphaFoldDB" id="A0A9D1KBX5"/>
<feature type="transmembrane region" description="Helical" evidence="1">
    <location>
        <begin position="57"/>
        <end position="74"/>
    </location>
</feature>
<dbReference type="PANTHER" id="PTHR36435:SF1">
    <property type="entry name" value="CAAX AMINO TERMINAL PROTEASE FAMILY PROTEIN"/>
    <property type="match status" value="1"/>
</dbReference>
<dbReference type="PANTHER" id="PTHR36435">
    <property type="entry name" value="SLR1288 PROTEIN"/>
    <property type="match status" value="1"/>
</dbReference>
<accession>A0A9D1KBX5</accession>
<keyword evidence="1" id="KW-0812">Transmembrane</keyword>
<protein>
    <submittedName>
        <fullName evidence="3">CPBP family intramembrane metalloprotease</fullName>
    </submittedName>
</protein>